<comment type="caution">
    <text evidence="1">The sequence shown here is derived from an EMBL/GenBank/DDBJ whole genome shotgun (WGS) entry which is preliminary data.</text>
</comment>
<evidence type="ECO:0000313" key="1">
    <source>
        <dbReference type="EMBL" id="GAA5799676.1"/>
    </source>
</evidence>
<evidence type="ECO:0000313" key="2">
    <source>
        <dbReference type="Proteomes" id="UP001476247"/>
    </source>
</evidence>
<protein>
    <submittedName>
        <fullName evidence="1">Uncharacterized protein</fullName>
    </submittedName>
</protein>
<keyword evidence="2" id="KW-1185">Reference proteome</keyword>
<organism evidence="1 2">
    <name type="scientific">Helicostylum pulchrum</name>
    <dbReference type="NCBI Taxonomy" id="562976"/>
    <lineage>
        <taxon>Eukaryota</taxon>
        <taxon>Fungi</taxon>
        <taxon>Fungi incertae sedis</taxon>
        <taxon>Mucoromycota</taxon>
        <taxon>Mucoromycotina</taxon>
        <taxon>Mucoromycetes</taxon>
        <taxon>Mucorales</taxon>
        <taxon>Mucorineae</taxon>
        <taxon>Mucoraceae</taxon>
        <taxon>Helicostylum</taxon>
    </lineage>
</organism>
<dbReference type="Proteomes" id="UP001476247">
    <property type="component" value="Unassembled WGS sequence"/>
</dbReference>
<dbReference type="EMBL" id="BAABUJ010000013">
    <property type="protein sequence ID" value="GAA5799676.1"/>
    <property type="molecule type" value="Genomic_DNA"/>
</dbReference>
<reference evidence="1 2" key="1">
    <citation type="submission" date="2024-04" db="EMBL/GenBank/DDBJ databases">
        <title>genome sequences of Mucor flavus KT1a and Helicostylum pulchrum KT1b strains isolation_sourced from the surface of a dry-aged beef.</title>
        <authorList>
            <person name="Toyotome T."/>
            <person name="Hosono M."/>
            <person name="Torimaru M."/>
            <person name="Fukuda K."/>
            <person name="Mikami N."/>
        </authorList>
    </citation>
    <scope>NUCLEOTIDE SEQUENCE [LARGE SCALE GENOMIC DNA]</scope>
    <source>
        <strain evidence="1 2">KT1b</strain>
    </source>
</reference>
<proteinExistence type="predicted"/>
<gene>
    <name evidence="1" type="ORF">HPULCUR_005093</name>
</gene>
<sequence>MELALRLMQKVGKVDSVLIHFNFLDQYEVQPNEENKMTKYFKLLNAFRGTRQTYCKAKFTELDIQELSECIFHCDSSYGLYTAYCMYDNDFHGPDNADLDLPGRTSSIIGPEIFDNLQIDIFRDNSDLKYQYLKYSFLNCPELQSFELHYYAYWYGEMVSTIKYTHNKENPIGSDQPNYEIDLLEIEHIIPDQHFFNLVTTYLKDIELKAFIYTTVSHVDIPDSDFVLLKCTNGEGRCYYLNEEKGKTAAQVEYIGNPTTTTTSP</sequence>
<accession>A0ABP9XY99</accession>
<name>A0ABP9XY99_9FUNG</name>